<dbReference type="KEGG" id="aas:Aasi_0403"/>
<evidence type="ECO:0008006" key="5">
    <source>
        <dbReference type="Google" id="ProtNLM"/>
    </source>
</evidence>
<name>B3ERG9_AMOA5</name>
<dbReference type="EMBL" id="CP001102">
    <property type="protein sequence ID" value="ACE05821.1"/>
    <property type="molecule type" value="Genomic_DNA"/>
</dbReference>
<reference evidence="3 4" key="1">
    <citation type="journal article" date="2010" name="J. Bacteriol.">
        <title>The genome of the amoeba symbiont 'Candidatus Amoebophilus asiaticus' reveals common mechanisms for host cell interaction among amoeba-associated bacteria.</title>
        <authorList>
            <person name="Schmitz-Esser S."/>
            <person name="Tischler P."/>
            <person name="Arnold R."/>
            <person name="Montanaro J."/>
            <person name="Wagner M."/>
            <person name="Rattei T."/>
            <person name="Horn M."/>
        </authorList>
    </citation>
    <scope>NUCLEOTIDE SEQUENCE [LARGE SCALE GENOMIC DNA]</scope>
    <source>
        <strain evidence="3 4">5a2</strain>
    </source>
</reference>
<dbReference type="HOGENOM" id="CLU_2713452_0_0_10"/>
<evidence type="ECO:0000313" key="3">
    <source>
        <dbReference type="EMBL" id="ACE05821.1"/>
    </source>
</evidence>
<evidence type="ECO:0000256" key="2">
    <source>
        <dbReference type="SAM" id="Phobius"/>
    </source>
</evidence>
<keyword evidence="2" id="KW-1133">Transmembrane helix</keyword>
<accession>B3ERG9</accession>
<dbReference type="Proteomes" id="UP000001227">
    <property type="component" value="Chromosome"/>
</dbReference>
<organism evidence="3 4">
    <name type="scientific">Amoebophilus asiaticus (strain 5a2)</name>
    <dbReference type="NCBI Taxonomy" id="452471"/>
    <lineage>
        <taxon>Bacteria</taxon>
        <taxon>Pseudomonadati</taxon>
        <taxon>Bacteroidota</taxon>
        <taxon>Cytophagia</taxon>
        <taxon>Cytophagales</taxon>
        <taxon>Amoebophilaceae</taxon>
        <taxon>Candidatus Amoebophilus</taxon>
    </lineage>
</organism>
<feature type="coiled-coil region" evidence="1">
    <location>
        <begin position="31"/>
        <end position="58"/>
    </location>
</feature>
<sequence length="72" mass="8289">MKKDILSFVAGVTTGIVLGLLVRDKDKKMIQEALANQINHLHRRYDELSKEGKELVREGMDKVKDMKKDYLS</sequence>
<keyword evidence="2" id="KW-0812">Transmembrane</keyword>
<keyword evidence="1" id="KW-0175">Coiled coil</keyword>
<dbReference type="RefSeq" id="WP_012472582.1">
    <property type="nucleotide sequence ID" value="NC_010830.1"/>
</dbReference>
<evidence type="ECO:0000256" key="1">
    <source>
        <dbReference type="SAM" id="Coils"/>
    </source>
</evidence>
<proteinExistence type="predicted"/>
<keyword evidence="4" id="KW-1185">Reference proteome</keyword>
<protein>
    <recommendedName>
        <fullName evidence="5">YtxH-like protein</fullName>
    </recommendedName>
</protein>
<gene>
    <name evidence="3" type="ordered locus">Aasi_0403</name>
</gene>
<evidence type="ECO:0000313" key="4">
    <source>
        <dbReference type="Proteomes" id="UP000001227"/>
    </source>
</evidence>
<keyword evidence="2" id="KW-0472">Membrane</keyword>
<dbReference type="AlphaFoldDB" id="B3ERG9"/>
<feature type="transmembrane region" description="Helical" evidence="2">
    <location>
        <begin position="6"/>
        <end position="22"/>
    </location>
</feature>